<comment type="similarity">
    <text evidence="5">Belongs to the metallo-beta-lactamase superfamily. Glyoxalase II family.</text>
</comment>
<dbReference type="InterPro" id="IPR017782">
    <property type="entry name" value="Hydroxyacylglutathione_Hdrlase"/>
</dbReference>
<name>A0ABS9X3Z6_9GAMM</name>
<feature type="domain" description="Metallo-beta-lactamase" evidence="6">
    <location>
        <begin position="26"/>
        <end position="189"/>
    </location>
</feature>
<dbReference type="SMART" id="SM00849">
    <property type="entry name" value="Lactamase_B"/>
    <property type="match status" value="1"/>
</dbReference>
<dbReference type="GO" id="GO:0004416">
    <property type="term" value="F:hydroxyacylglutathione hydrolase activity"/>
    <property type="evidence" value="ECO:0007669"/>
    <property type="project" value="UniProtKB-EC"/>
</dbReference>
<comment type="pathway">
    <text evidence="5">Secondary metabolite metabolism; methylglyoxal degradation; (R)-lactate from methylglyoxal: step 2/2.</text>
</comment>
<dbReference type="InterPro" id="IPR001279">
    <property type="entry name" value="Metallo-B-lactamas"/>
</dbReference>
<keyword evidence="3 5" id="KW-0378">Hydrolase</keyword>
<evidence type="ECO:0000256" key="3">
    <source>
        <dbReference type="ARBA" id="ARBA00022801"/>
    </source>
</evidence>
<gene>
    <name evidence="5 7" type="primary">gloB</name>
    <name evidence="7" type="ORF">L3081_15375</name>
</gene>
<dbReference type="InterPro" id="IPR050110">
    <property type="entry name" value="Glyoxalase_II_hydrolase"/>
</dbReference>
<proteinExistence type="inferred from homology"/>
<feature type="binding site" evidence="5">
    <location>
        <position position="67"/>
    </location>
    <ligand>
        <name>Zn(2+)</name>
        <dbReference type="ChEBI" id="CHEBI:29105"/>
        <label>1</label>
    </ligand>
</feature>
<dbReference type="NCBIfam" id="TIGR03413">
    <property type="entry name" value="GSH_gloB"/>
    <property type="match status" value="1"/>
</dbReference>
<feature type="binding site" evidence="5">
    <location>
        <position position="71"/>
    </location>
    <ligand>
        <name>Zn(2+)</name>
        <dbReference type="ChEBI" id="CHEBI:29105"/>
        <label>2</label>
    </ligand>
</feature>
<dbReference type="EMBL" id="JAKKSL010000002">
    <property type="protein sequence ID" value="MCI2284517.1"/>
    <property type="molecule type" value="Genomic_DNA"/>
</dbReference>
<dbReference type="InterPro" id="IPR035680">
    <property type="entry name" value="Clx_II_MBL"/>
</dbReference>
<evidence type="ECO:0000313" key="7">
    <source>
        <dbReference type="EMBL" id="MCI2284517.1"/>
    </source>
</evidence>
<accession>A0ABS9X3Z6</accession>
<dbReference type="InterPro" id="IPR032282">
    <property type="entry name" value="HAGH_C"/>
</dbReference>
<feature type="binding site" evidence="5">
    <location>
        <position position="69"/>
    </location>
    <ligand>
        <name>Zn(2+)</name>
        <dbReference type="ChEBI" id="CHEBI:29105"/>
        <label>1</label>
    </ligand>
</feature>
<keyword evidence="8" id="KW-1185">Reference proteome</keyword>
<evidence type="ECO:0000256" key="1">
    <source>
        <dbReference type="ARBA" id="ARBA00001623"/>
    </source>
</evidence>
<dbReference type="Pfam" id="PF00753">
    <property type="entry name" value="Lactamase_B"/>
    <property type="match status" value="1"/>
</dbReference>
<keyword evidence="2 5" id="KW-0479">Metal-binding</keyword>
<dbReference type="PANTHER" id="PTHR43705:SF1">
    <property type="entry name" value="HYDROXYACYLGLUTATHIONE HYDROLASE GLOB"/>
    <property type="match status" value="1"/>
</dbReference>
<reference evidence="7" key="1">
    <citation type="submission" date="2022-01" db="EMBL/GenBank/DDBJ databases">
        <title>Colwellia maritima, isolated from seawater.</title>
        <authorList>
            <person name="Kristyanto S."/>
            <person name="Jung J."/>
            <person name="Jeon C.O."/>
        </authorList>
    </citation>
    <scope>NUCLEOTIDE SEQUENCE</scope>
    <source>
        <strain evidence="7">MSW7</strain>
    </source>
</reference>
<sequence length="277" mass="31076">MSMINAVNSTSNAQSLNVRALNAFSDNYIWAIENNGQVALVDPGDADVCIHYLDKEQRQLNAILITHHHADHIGGIQKLVEYCHKKQWPITIFGPAHENIPCCDIKLVENDQVSLPALGLTFQVIDIPGHTLGHIAYFSNDENEPLLFCGDTLFSGGCGRIFEGTAKQMLTSLTKLANLPEQTTVYCAHEYTQANLHFALTVEPNNQDLIHYSEKVRQLREDKKATIPTSIKIEKIINPFLRSHVHAIQSSAMAFDKNIQANNLDTFSAIRRRKDQF</sequence>
<comment type="function">
    <text evidence="5">Thiolesterase that catalyzes the hydrolysis of S-D-lactoyl-glutathione to form glutathione and D-lactic acid.</text>
</comment>
<comment type="cofactor">
    <cofactor evidence="5">
        <name>Zn(2+)</name>
        <dbReference type="ChEBI" id="CHEBI:29105"/>
    </cofactor>
    <text evidence="5">Binds 2 Zn(2+) ions per subunit.</text>
</comment>
<comment type="caution">
    <text evidence="7">The sequence shown here is derived from an EMBL/GenBank/DDBJ whole genome shotgun (WGS) entry which is preliminary data.</text>
</comment>
<evidence type="ECO:0000256" key="4">
    <source>
        <dbReference type="ARBA" id="ARBA00022833"/>
    </source>
</evidence>
<dbReference type="EC" id="3.1.2.6" evidence="5"/>
<evidence type="ECO:0000256" key="5">
    <source>
        <dbReference type="HAMAP-Rule" id="MF_01374"/>
    </source>
</evidence>
<evidence type="ECO:0000313" key="8">
    <source>
        <dbReference type="Proteomes" id="UP001139646"/>
    </source>
</evidence>
<evidence type="ECO:0000256" key="2">
    <source>
        <dbReference type="ARBA" id="ARBA00022723"/>
    </source>
</evidence>
<dbReference type="HAMAP" id="MF_01374">
    <property type="entry name" value="Glyoxalase_2"/>
    <property type="match status" value="1"/>
</dbReference>
<feature type="binding site" evidence="5">
    <location>
        <position position="189"/>
    </location>
    <ligand>
        <name>Zn(2+)</name>
        <dbReference type="ChEBI" id="CHEBI:29105"/>
        <label>2</label>
    </ligand>
</feature>
<dbReference type="PIRSF" id="PIRSF005457">
    <property type="entry name" value="Glx"/>
    <property type="match status" value="1"/>
</dbReference>
<dbReference type="Pfam" id="PF16123">
    <property type="entry name" value="HAGH_C"/>
    <property type="match status" value="1"/>
</dbReference>
<dbReference type="RefSeq" id="WP_242286947.1">
    <property type="nucleotide sequence ID" value="NZ_JAKKSL010000002.1"/>
</dbReference>
<feature type="binding site" evidence="5">
    <location>
        <position position="72"/>
    </location>
    <ligand>
        <name>Zn(2+)</name>
        <dbReference type="ChEBI" id="CHEBI:29105"/>
        <label>2</label>
    </ligand>
</feature>
<organism evidence="7 8">
    <name type="scientific">Colwellia maritima</name>
    <dbReference type="NCBI Taxonomy" id="2912588"/>
    <lineage>
        <taxon>Bacteria</taxon>
        <taxon>Pseudomonadati</taxon>
        <taxon>Pseudomonadota</taxon>
        <taxon>Gammaproteobacteria</taxon>
        <taxon>Alteromonadales</taxon>
        <taxon>Colwelliaceae</taxon>
        <taxon>Colwellia</taxon>
    </lineage>
</organism>
<evidence type="ECO:0000259" key="6">
    <source>
        <dbReference type="SMART" id="SM00849"/>
    </source>
</evidence>
<feature type="binding site" evidence="5">
    <location>
        <position position="151"/>
    </location>
    <ligand>
        <name>Zn(2+)</name>
        <dbReference type="ChEBI" id="CHEBI:29105"/>
        <label>1</label>
    </ligand>
</feature>
<keyword evidence="4 5" id="KW-0862">Zinc</keyword>
<feature type="binding site" evidence="5">
    <location>
        <position position="151"/>
    </location>
    <ligand>
        <name>Zn(2+)</name>
        <dbReference type="ChEBI" id="CHEBI:29105"/>
        <label>2</label>
    </ligand>
</feature>
<dbReference type="Proteomes" id="UP001139646">
    <property type="component" value="Unassembled WGS sequence"/>
</dbReference>
<feature type="binding site" evidence="5">
    <location>
        <position position="130"/>
    </location>
    <ligand>
        <name>Zn(2+)</name>
        <dbReference type="ChEBI" id="CHEBI:29105"/>
        <label>1</label>
    </ligand>
</feature>
<comment type="catalytic activity">
    <reaction evidence="1 5">
        <text>an S-(2-hydroxyacyl)glutathione + H2O = a 2-hydroxy carboxylate + glutathione + H(+)</text>
        <dbReference type="Rhea" id="RHEA:21864"/>
        <dbReference type="ChEBI" id="CHEBI:15377"/>
        <dbReference type="ChEBI" id="CHEBI:15378"/>
        <dbReference type="ChEBI" id="CHEBI:57925"/>
        <dbReference type="ChEBI" id="CHEBI:58896"/>
        <dbReference type="ChEBI" id="CHEBI:71261"/>
        <dbReference type="EC" id="3.1.2.6"/>
    </reaction>
</comment>
<protein>
    <recommendedName>
        <fullName evidence="5">Hydroxyacylglutathione hydrolase</fullName>
        <ecNumber evidence="5">3.1.2.6</ecNumber>
    </recommendedName>
    <alternativeName>
        <fullName evidence="5">Glyoxalase II</fullName>
        <shortName evidence="5">Glx II</shortName>
    </alternativeName>
</protein>
<dbReference type="PANTHER" id="PTHR43705">
    <property type="entry name" value="HYDROXYACYLGLUTATHIONE HYDROLASE"/>
    <property type="match status" value="1"/>
</dbReference>
<dbReference type="CDD" id="cd07723">
    <property type="entry name" value="hydroxyacylglutathione_hydrolase_MBL-fold"/>
    <property type="match status" value="1"/>
</dbReference>
<comment type="subunit">
    <text evidence="5">Monomer.</text>
</comment>